<dbReference type="RefSeq" id="WP_377350743.1">
    <property type="nucleotide sequence ID" value="NZ_JBHLTP010000013.1"/>
</dbReference>
<sequence>MDKNEGIILRINLKITTVSSTIIMFLVLIGCEPFAKETMDFYVSTESIDLSGENINSISINSYENDVINTFGKPTKIEEIENPKSKYLSYDGVEFGFVDEKVIRLFIRRTHENSKIYGTEKEIKIGDTKEQVIKEYGENYYERVESGLDTLGYFDKDNMINIEFGFNENKVITVIIKKIGWKEDN</sequence>
<keyword evidence="1" id="KW-0472">Membrane</keyword>
<evidence type="ECO:0008006" key="4">
    <source>
        <dbReference type="Google" id="ProtNLM"/>
    </source>
</evidence>
<evidence type="ECO:0000313" key="2">
    <source>
        <dbReference type="EMBL" id="MFC0525454.1"/>
    </source>
</evidence>
<dbReference type="EMBL" id="JBHLTP010000013">
    <property type="protein sequence ID" value="MFC0525454.1"/>
    <property type="molecule type" value="Genomic_DNA"/>
</dbReference>
<keyword evidence="3" id="KW-1185">Reference proteome</keyword>
<evidence type="ECO:0000256" key="1">
    <source>
        <dbReference type="SAM" id="Phobius"/>
    </source>
</evidence>
<reference evidence="2 3" key="1">
    <citation type="submission" date="2024-09" db="EMBL/GenBank/DDBJ databases">
        <authorList>
            <person name="Sun Q."/>
            <person name="Mori K."/>
        </authorList>
    </citation>
    <scope>NUCLEOTIDE SEQUENCE [LARGE SCALE GENOMIC DNA]</scope>
    <source>
        <strain evidence="2 3">NCAIM B.02529</strain>
    </source>
</reference>
<name>A0ABV6LSY8_9BACI</name>
<organism evidence="2 3">
    <name type="scientific">Pontibacillus salicampi</name>
    <dbReference type="NCBI Taxonomy" id="1449801"/>
    <lineage>
        <taxon>Bacteria</taxon>
        <taxon>Bacillati</taxon>
        <taxon>Bacillota</taxon>
        <taxon>Bacilli</taxon>
        <taxon>Bacillales</taxon>
        <taxon>Bacillaceae</taxon>
        <taxon>Pontibacillus</taxon>
    </lineage>
</organism>
<comment type="caution">
    <text evidence="2">The sequence shown here is derived from an EMBL/GenBank/DDBJ whole genome shotgun (WGS) entry which is preliminary data.</text>
</comment>
<gene>
    <name evidence="2" type="ORF">ACFFGV_17865</name>
</gene>
<keyword evidence="1" id="KW-1133">Transmembrane helix</keyword>
<proteinExistence type="predicted"/>
<evidence type="ECO:0000313" key="3">
    <source>
        <dbReference type="Proteomes" id="UP001589836"/>
    </source>
</evidence>
<feature type="transmembrane region" description="Helical" evidence="1">
    <location>
        <begin position="12"/>
        <end position="30"/>
    </location>
</feature>
<keyword evidence="1" id="KW-0812">Transmembrane</keyword>
<dbReference type="PROSITE" id="PS51257">
    <property type="entry name" value="PROKAR_LIPOPROTEIN"/>
    <property type="match status" value="1"/>
</dbReference>
<accession>A0ABV6LSY8</accession>
<dbReference type="Proteomes" id="UP001589836">
    <property type="component" value="Unassembled WGS sequence"/>
</dbReference>
<protein>
    <recommendedName>
        <fullName evidence="4">DUF4309 domain-containing protein</fullName>
    </recommendedName>
</protein>